<dbReference type="OrthoDB" id="9810708at2"/>
<evidence type="ECO:0000256" key="1">
    <source>
        <dbReference type="ARBA" id="ARBA00023159"/>
    </source>
</evidence>
<dbReference type="Gene3D" id="1.10.10.10">
    <property type="entry name" value="Winged helix-like DNA-binding domain superfamily/Winged helix DNA-binding domain"/>
    <property type="match status" value="1"/>
</dbReference>
<dbReference type="InterPro" id="IPR014710">
    <property type="entry name" value="RmlC-like_jellyroll"/>
</dbReference>
<dbReference type="Pfam" id="PF00027">
    <property type="entry name" value="cNMP_binding"/>
    <property type="match status" value="1"/>
</dbReference>
<dbReference type="InterPro" id="IPR018490">
    <property type="entry name" value="cNMP-bd_dom_sf"/>
</dbReference>
<dbReference type="SMART" id="SM00100">
    <property type="entry name" value="cNMP"/>
    <property type="match status" value="1"/>
</dbReference>
<name>A0A1X7LXV8_9BACL</name>
<dbReference type="InterPro" id="IPR036390">
    <property type="entry name" value="WH_DNA-bd_sf"/>
</dbReference>
<dbReference type="InterPro" id="IPR036388">
    <property type="entry name" value="WH-like_DNA-bd_sf"/>
</dbReference>
<protein>
    <submittedName>
        <fullName evidence="2">CRP/FNR family transcriptional regulator, anaerobic regulatory protein/CRP/FNR family transcriptional regulator, cyclic AMP receptor protein</fullName>
    </submittedName>
</protein>
<dbReference type="InterPro" id="IPR000595">
    <property type="entry name" value="cNMP-bd_dom"/>
</dbReference>
<proteinExistence type="predicted"/>
<dbReference type="PROSITE" id="PS00889">
    <property type="entry name" value="CNMP_BINDING_2"/>
    <property type="match status" value="1"/>
</dbReference>
<dbReference type="CDD" id="cd00038">
    <property type="entry name" value="CAP_ED"/>
    <property type="match status" value="1"/>
</dbReference>
<dbReference type="PROSITE" id="PS50042">
    <property type="entry name" value="CNMP_BINDING_3"/>
    <property type="match status" value="1"/>
</dbReference>
<keyword evidence="1" id="KW-0010">Activator</keyword>
<dbReference type="PRINTS" id="PR00103">
    <property type="entry name" value="CAMPKINASE"/>
</dbReference>
<keyword evidence="3" id="KW-1185">Reference proteome</keyword>
<accession>A0A1X7LXV8</accession>
<dbReference type="RefSeq" id="WP_085498465.1">
    <property type="nucleotide sequence ID" value="NZ_FXAZ01000009.1"/>
</dbReference>
<reference evidence="2 3" key="1">
    <citation type="submission" date="2017-04" db="EMBL/GenBank/DDBJ databases">
        <authorList>
            <person name="Afonso C.L."/>
            <person name="Miller P.J."/>
            <person name="Scott M.A."/>
            <person name="Spackman E."/>
            <person name="Goraichik I."/>
            <person name="Dimitrov K.M."/>
            <person name="Suarez D.L."/>
            <person name="Swayne D.E."/>
        </authorList>
    </citation>
    <scope>NUCLEOTIDE SEQUENCE [LARGE SCALE GENOMIC DNA]</scope>
    <source>
        <strain evidence="2 3">11</strain>
    </source>
</reference>
<dbReference type="InterPro" id="IPR050397">
    <property type="entry name" value="Env_Response_Regulators"/>
</dbReference>
<dbReference type="SUPFAM" id="SSF51206">
    <property type="entry name" value="cAMP-binding domain-like"/>
    <property type="match status" value="1"/>
</dbReference>
<sequence>MIQLLKRVPLFSELSDDQLDIITSITSQLEFEPNTVLFERGDPGSAFCIVVKGSVKVYTSNDEGHQKILAVFHPGDSFGELSLIDGKPRSATVETLEDTILLTVTNESFHLLLRAHYDIAQKVIIQLCSRLRATNTHVYDLAFLEPSARIVKNMIRSAKLHGERSEDKLIVHTPFSREATAGLAGVKLHILDEVLQDLQEEGILSIEEHQYSIDLAKLYDSNYIL</sequence>
<dbReference type="GO" id="GO:0005829">
    <property type="term" value="C:cytosol"/>
    <property type="evidence" value="ECO:0007669"/>
    <property type="project" value="TreeGrafter"/>
</dbReference>
<gene>
    <name evidence="2" type="ORF">SAMN06295960_4612</name>
</gene>
<dbReference type="InterPro" id="IPR018488">
    <property type="entry name" value="cNMP-bd_CS"/>
</dbReference>
<dbReference type="PANTHER" id="PTHR24567:SF74">
    <property type="entry name" value="HTH-TYPE TRANSCRIPTIONAL REGULATOR ARCR"/>
    <property type="match status" value="1"/>
</dbReference>
<dbReference type="GO" id="GO:0003700">
    <property type="term" value="F:DNA-binding transcription factor activity"/>
    <property type="evidence" value="ECO:0007669"/>
    <property type="project" value="TreeGrafter"/>
</dbReference>
<dbReference type="PANTHER" id="PTHR24567">
    <property type="entry name" value="CRP FAMILY TRANSCRIPTIONAL REGULATORY PROTEIN"/>
    <property type="match status" value="1"/>
</dbReference>
<dbReference type="Proteomes" id="UP000193834">
    <property type="component" value="Unassembled WGS sequence"/>
</dbReference>
<keyword evidence="2" id="KW-0675">Receptor</keyword>
<dbReference type="SUPFAM" id="SSF46785">
    <property type="entry name" value="Winged helix' DNA-binding domain"/>
    <property type="match status" value="1"/>
</dbReference>
<dbReference type="Gene3D" id="2.60.120.10">
    <property type="entry name" value="Jelly Rolls"/>
    <property type="match status" value="1"/>
</dbReference>
<evidence type="ECO:0000313" key="3">
    <source>
        <dbReference type="Proteomes" id="UP000193834"/>
    </source>
</evidence>
<dbReference type="AlphaFoldDB" id="A0A1X7LXV8"/>
<dbReference type="EMBL" id="FXAZ01000009">
    <property type="protein sequence ID" value="SMG58123.1"/>
    <property type="molecule type" value="Genomic_DNA"/>
</dbReference>
<dbReference type="STRING" id="1852522.SAMN06295960_4612"/>
<organism evidence="2 3">
    <name type="scientific">Paenibacillus aquistagni</name>
    <dbReference type="NCBI Taxonomy" id="1852522"/>
    <lineage>
        <taxon>Bacteria</taxon>
        <taxon>Bacillati</taxon>
        <taxon>Bacillota</taxon>
        <taxon>Bacilli</taxon>
        <taxon>Bacillales</taxon>
        <taxon>Paenibacillaceae</taxon>
        <taxon>Paenibacillus</taxon>
    </lineage>
</organism>
<evidence type="ECO:0000313" key="2">
    <source>
        <dbReference type="EMBL" id="SMG58123.1"/>
    </source>
</evidence>